<evidence type="ECO:0000256" key="3">
    <source>
        <dbReference type="ARBA" id="ARBA00052239"/>
    </source>
</evidence>
<sequence length="322" mass="35825">MTKPYVYMTRKMPASIVEKLEAECDVGMWEKEEEPVPEEVLEKELQTADALFCTISDPVNKENINQAENLKIIATMAVGFNNIDVEAAAARNIQIAHTPGVLSETTADLTFALLMAAARRIPEGIEVIKNNEWGAWAPFFLTGQDIHQARLGIIGMGRIGEAVAKRGTGFDMDIVYHNRSRKPETEKEIGARYVELDELLETSDFVCVMTPYTNETHHMMNREAFQKMKNTAIFINSSRGGTVDEEALFEALKNGDIRGAGLDVFENEPISADHRLLSLPNVTALPHIGSASENTRWKMAEMTANHILQGLRGEKPDHLVSL</sequence>
<dbReference type="Gene3D" id="3.40.50.720">
    <property type="entry name" value="NAD(P)-binding Rossmann-like Domain"/>
    <property type="match status" value="2"/>
</dbReference>
<dbReference type="Pfam" id="PF00389">
    <property type="entry name" value="2-Hacid_dh"/>
    <property type="match status" value="1"/>
</dbReference>
<dbReference type="GO" id="GO:0051287">
    <property type="term" value="F:NAD binding"/>
    <property type="evidence" value="ECO:0007669"/>
    <property type="project" value="InterPro"/>
</dbReference>
<evidence type="ECO:0000256" key="6">
    <source>
        <dbReference type="ARBA" id="ARBA00066661"/>
    </source>
</evidence>
<dbReference type="AlphaFoldDB" id="A0A1G8J9N8"/>
<evidence type="ECO:0000259" key="10">
    <source>
        <dbReference type="Pfam" id="PF00389"/>
    </source>
</evidence>
<accession>A0A1G8J9N8</accession>
<dbReference type="SUPFAM" id="SSF51735">
    <property type="entry name" value="NAD(P)-binding Rossmann-fold domains"/>
    <property type="match status" value="1"/>
</dbReference>
<dbReference type="OrthoDB" id="9805416at2"/>
<evidence type="ECO:0000259" key="11">
    <source>
        <dbReference type="Pfam" id="PF02826"/>
    </source>
</evidence>
<dbReference type="RefSeq" id="WP_091585022.1">
    <property type="nucleotide sequence ID" value="NZ_FNDU01000006.1"/>
</dbReference>
<dbReference type="InterPro" id="IPR029752">
    <property type="entry name" value="D-isomer_DH_CS1"/>
</dbReference>
<dbReference type="CDD" id="cd05301">
    <property type="entry name" value="GDH"/>
    <property type="match status" value="1"/>
</dbReference>
<dbReference type="InterPro" id="IPR006139">
    <property type="entry name" value="D-isomer_2_OHA_DH_cat_dom"/>
</dbReference>
<dbReference type="STRING" id="930129.SAMN05216352_106107"/>
<dbReference type="FunFam" id="3.40.50.720:FF:000026">
    <property type="entry name" value="Glyoxylate/hydroxypyruvate reductase B"/>
    <property type="match status" value="1"/>
</dbReference>
<dbReference type="PANTHER" id="PTHR10996:SF283">
    <property type="entry name" value="GLYOXYLATE_HYDROXYPYRUVATE REDUCTASE B"/>
    <property type="match status" value="1"/>
</dbReference>
<evidence type="ECO:0000256" key="8">
    <source>
        <dbReference type="ARBA" id="ARBA00073362"/>
    </source>
</evidence>
<dbReference type="EC" id="1.1.1.79" evidence="6"/>
<evidence type="ECO:0000256" key="9">
    <source>
        <dbReference type="RuleBase" id="RU003719"/>
    </source>
</evidence>
<evidence type="ECO:0000256" key="7">
    <source>
        <dbReference type="ARBA" id="ARBA00066674"/>
    </source>
</evidence>
<dbReference type="PROSITE" id="PS00065">
    <property type="entry name" value="D_2_HYDROXYACID_DH_1"/>
    <property type="match status" value="1"/>
</dbReference>
<dbReference type="GO" id="GO:0005829">
    <property type="term" value="C:cytosol"/>
    <property type="evidence" value="ECO:0007669"/>
    <property type="project" value="TreeGrafter"/>
</dbReference>
<keyword evidence="13" id="KW-1185">Reference proteome</keyword>
<dbReference type="InterPro" id="IPR006140">
    <property type="entry name" value="D-isomer_DH_NAD-bd"/>
</dbReference>
<dbReference type="PANTHER" id="PTHR10996">
    <property type="entry name" value="2-HYDROXYACID DEHYDROGENASE-RELATED"/>
    <property type="match status" value="1"/>
</dbReference>
<comment type="catalytic activity">
    <reaction evidence="4">
        <text>glycolate + NADP(+) = glyoxylate + NADPH + H(+)</text>
        <dbReference type="Rhea" id="RHEA:10992"/>
        <dbReference type="ChEBI" id="CHEBI:15378"/>
        <dbReference type="ChEBI" id="CHEBI:29805"/>
        <dbReference type="ChEBI" id="CHEBI:36655"/>
        <dbReference type="ChEBI" id="CHEBI:57783"/>
        <dbReference type="ChEBI" id="CHEBI:58349"/>
        <dbReference type="EC" id="1.1.1.79"/>
    </reaction>
</comment>
<dbReference type="EMBL" id="FNDU01000006">
    <property type="protein sequence ID" value="SDI27801.1"/>
    <property type="molecule type" value="Genomic_DNA"/>
</dbReference>
<comment type="similarity">
    <text evidence="5">Belongs to the D-isomer specific 2-hydroxyacid dehydrogenase family. GhrB subfamily.</text>
</comment>
<evidence type="ECO:0000256" key="2">
    <source>
        <dbReference type="ARBA" id="ARBA00051801"/>
    </source>
</evidence>
<name>A0A1G8J9N8_9BACI</name>
<evidence type="ECO:0000256" key="1">
    <source>
        <dbReference type="ARBA" id="ARBA00023002"/>
    </source>
</evidence>
<keyword evidence="1 9" id="KW-0560">Oxidoreductase</keyword>
<protein>
    <recommendedName>
        <fullName evidence="8">Glyoxylate/hydroxypyruvate reductase B</fullName>
        <ecNumber evidence="6">1.1.1.79</ecNumber>
        <ecNumber evidence="7">1.1.1.81</ecNumber>
    </recommendedName>
</protein>
<comment type="catalytic activity">
    <reaction evidence="2">
        <text>(R)-glycerate + NAD(+) = 3-hydroxypyruvate + NADH + H(+)</text>
        <dbReference type="Rhea" id="RHEA:17905"/>
        <dbReference type="ChEBI" id="CHEBI:15378"/>
        <dbReference type="ChEBI" id="CHEBI:16659"/>
        <dbReference type="ChEBI" id="CHEBI:17180"/>
        <dbReference type="ChEBI" id="CHEBI:57540"/>
        <dbReference type="ChEBI" id="CHEBI:57945"/>
        <dbReference type="EC" id="1.1.1.81"/>
    </reaction>
</comment>
<dbReference type="GO" id="GO:0016618">
    <property type="term" value="F:hydroxypyruvate reductase [NAD(P)H] activity"/>
    <property type="evidence" value="ECO:0007669"/>
    <property type="project" value="UniProtKB-EC"/>
</dbReference>
<proteinExistence type="inferred from homology"/>
<comment type="catalytic activity">
    <reaction evidence="3">
        <text>(R)-glycerate + NADP(+) = 3-hydroxypyruvate + NADPH + H(+)</text>
        <dbReference type="Rhea" id="RHEA:18657"/>
        <dbReference type="ChEBI" id="CHEBI:15378"/>
        <dbReference type="ChEBI" id="CHEBI:16659"/>
        <dbReference type="ChEBI" id="CHEBI:17180"/>
        <dbReference type="ChEBI" id="CHEBI:57783"/>
        <dbReference type="ChEBI" id="CHEBI:58349"/>
        <dbReference type="EC" id="1.1.1.81"/>
    </reaction>
</comment>
<dbReference type="Proteomes" id="UP000199017">
    <property type="component" value="Unassembled WGS sequence"/>
</dbReference>
<evidence type="ECO:0000313" key="12">
    <source>
        <dbReference type="EMBL" id="SDI27801.1"/>
    </source>
</evidence>
<dbReference type="InterPro" id="IPR036291">
    <property type="entry name" value="NAD(P)-bd_dom_sf"/>
</dbReference>
<evidence type="ECO:0000256" key="4">
    <source>
        <dbReference type="ARBA" id="ARBA00052769"/>
    </source>
</evidence>
<feature type="domain" description="D-isomer specific 2-hydroxyacid dehydrogenase NAD-binding" evidence="11">
    <location>
        <begin position="111"/>
        <end position="289"/>
    </location>
</feature>
<dbReference type="InterPro" id="IPR050223">
    <property type="entry name" value="D-isomer_2-hydroxyacid_DH"/>
</dbReference>
<evidence type="ECO:0000313" key="13">
    <source>
        <dbReference type="Proteomes" id="UP000199017"/>
    </source>
</evidence>
<dbReference type="Pfam" id="PF02826">
    <property type="entry name" value="2-Hacid_dh_C"/>
    <property type="match status" value="1"/>
</dbReference>
<dbReference type="EC" id="1.1.1.81" evidence="7"/>
<organism evidence="12 13">
    <name type="scientific">Alteribacillus bidgolensis</name>
    <dbReference type="NCBI Taxonomy" id="930129"/>
    <lineage>
        <taxon>Bacteria</taxon>
        <taxon>Bacillati</taxon>
        <taxon>Bacillota</taxon>
        <taxon>Bacilli</taxon>
        <taxon>Bacillales</taxon>
        <taxon>Bacillaceae</taxon>
        <taxon>Alteribacillus</taxon>
    </lineage>
</organism>
<gene>
    <name evidence="12" type="ORF">SAMN05216352_106107</name>
</gene>
<evidence type="ECO:0000256" key="5">
    <source>
        <dbReference type="ARBA" id="ARBA00061278"/>
    </source>
</evidence>
<dbReference type="GO" id="GO:0030267">
    <property type="term" value="F:glyoxylate reductase (NADPH) activity"/>
    <property type="evidence" value="ECO:0007669"/>
    <property type="project" value="UniProtKB-EC"/>
</dbReference>
<dbReference type="SUPFAM" id="SSF52283">
    <property type="entry name" value="Formate/glycerate dehydrogenase catalytic domain-like"/>
    <property type="match status" value="1"/>
</dbReference>
<feature type="domain" description="D-isomer specific 2-hydroxyacid dehydrogenase catalytic" evidence="10">
    <location>
        <begin position="8"/>
        <end position="320"/>
    </location>
</feature>
<reference evidence="12 13" key="1">
    <citation type="submission" date="2016-10" db="EMBL/GenBank/DDBJ databases">
        <authorList>
            <person name="de Groot N.N."/>
        </authorList>
    </citation>
    <scope>NUCLEOTIDE SEQUENCE [LARGE SCALE GENOMIC DNA]</scope>
    <source>
        <strain evidence="13">P4B,CCM 7963,CECT 7998,DSM 25260,IBRC-M 10614,KCTC 13821</strain>
    </source>
</reference>